<dbReference type="PANTHER" id="PTHR43481:SF4">
    <property type="entry name" value="GLYCEROL-1-PHOSPHATE PHOSPHOHYDROLASE 1-RELATED"/>
    <property type="match status" value="1"/>
</dbReference>
<dbReference type="Pfam" id="PF00702">
    <property type="entry name" value="Hydrolase"/>
    <property type="match status" value="1"/>
</dbReference>
<dbReference type="GO" id="GO:0050308">
    <property type="term" value="F:sugar-phosphatase activity"/>
    <property type="evidence" value="ECO:0007669"/>
    <property type="project" value="TreeGrafter"/>
</dbReference>
<organism evidence="1 2">
    <name type="scientific">Arthrobacter mobilis</name>
    <dbReference type="NCBI Taxonomy" id="2724944"/>
    <lineage>
        <taxon>Bacteria</taxon>
        <taxon>Bacillati</taxon>
        <taxon>Actinomycetota</taxon>
        <taxon>Actinomycetes</taxon>
        <taxon>Micrococcales</taxon>
        <taxon>Micrococcaceae</taxon>
        <taxon>Arthrobacter</taxon>
    </lineage>
</organism>
<dbReference type="EMBL" id="JAAZSQ010000046">
    <property type="protein sequence ID" value="NKX56889.1"/>
    <property type="molecule type" value="Genomic_DNA"/>
</dbReference>
<dbReference type="SUPFAM" id="SSF56784">
    <property type="entry name" value="HAD-like"/>
    <property type="match status" value="1"/>
</dbReference>
<dbReference type="InterPro" id="IPR023198">
    <property type="entry name" value="PGP-like_dom2"/>
</dbReference>
<protein>
    <submittedName>
        <fullName evidence="1">HAD-IA family hydrolase</fullName>
    </submittedName>
</protein>
<keyword evidence="2" id="KW-1185">Reference proteome</keyword>
<comment type="caution">
    <text evidence="1">The sequence shown here is derived from an EMBL/GenBank/DDBJ whole genome shotgun (WGS) entry which is preliminary data.</text>
</comment>
<dbReference type="Gene3D" id="1.10.150.240">
    <property type="entry name" value="Putative phosphatase, domain 2"/>
    <property type="match status" value="1"/>
</dbReference>
<dbReference type="InterPro" id="IPR006439">
    <property type="entry name" value="HAD-SF_hydro_IA"/>
</dbReference>
<gene>
    <name evidence="1" type="ORF">HGG74_20695</name>
</gene>
<dbReference type="AlphaFoldDB" id="A0A7X6K833"/>
<sequence length="202" mass="20826">MDGTLIDSTGAVERGWARWARELGFGDTYRHTDHGKPARDIVASMVAPDQVEECLARVIDIETQETDGIRALEGAADLLASVPPARCAIVTSCTSGLAQVRLRAAGLAAPPVLVSFDDIENGKPHPEGYLLAARRLGVSPERCLVVEDTPAGLAAGRAAGCATLAVAGTFPAAELDADAVLEGLGGLKAVETDGGLRLEAAS</sequence>
<evidence type="ECO:0000313" key="1">
    <source>
        <dbReference type="EMBL" id="NKX56889.1"/>
    </source>
</evidence>
<dbReference type="Proteomes" id="UP000544090">
    <property type="component" value="Unassembled WGS sequence"/>
</dbReference>
<dbReference type="InterPro" id="IPR051806">
    <property type="entry name" value="HAD-like_SPP"/>
</dbReference>
<reference evidence="1 2" key="1">
    <citation type="submission" date="2020-04" db="EMBL/GenBank/DDBJ databases">
        <title>Arthrobacter sp. nov.</title>
        <authorList>
            <person name="Liu S."/>
        </authorList>
    </citation>
    <scope>NUCLEOTIDE SEQUENCE [LARGE SCALE GENOMIC DNA]</scope>
    <source>
        <strain evidence="1 2">E918</strain>
    </source>
</reference>
<evidence type="ECO:0000313" key="2">
    <source>
        <dbReference type="Proteomes" id="UP000544090"/>
    </source>
</evidence>
<dbReference type="InterPro" id="IPR023214">
    <property type="entry name" value="HAD_sf"/>
</dbReference>
<keyword evidence="1" id="KW-0378">Hydrolase</keyword>
<dbReference type="PANTHER" id="PTHR43481">
    <property type="entry name" value="FRUCTOSE-1-PHOSPHATE PHOSPHATASE"/>
    <property type="match status" value="1"/>
</dbReference>
<dbReference type="NCBIfam" id="TIGR01509">
    <property type="entry name" value="HAD-SF-IA-v3"/>
    <property type="match status" value="1"/>
</dbReference>
<name>A0A7X6K833_9MICC</name>
<dbReference type="Gene3D" id="3.40.50.1000">
    <property type="entry name" value="HAD superfamily/HAD-like"/>
    <property type="match status" value="1"/>
</dbReference>
<proteinExistence type="predicted"/>
<dbReference type="InterPro" id="IPR036412">
    <property type="entry name" value="HAD-like_sf"/>
</dbReference>
<dbReference type="NCBIfam" id="TIGR01549">
    <property type="entry name" value="HAD-SF-IA-v1"/>
    <property type="match status" value="1"/>
</dbReference>
<accession>A0A7X6K833</accession>